<reference evidence="8 9" key="1">
    <citation type="submission" date="2020-06" db="EMBL/GenBank/DDBJ databases">
        <title>Taxonomy, biology and ecology of Rhodococcus bacteria occurring in California pistachio and other woody hosts as revealed by genome sequence analyses.</title>
        <authorList>
            <person name="Gai Y."/>
            <person name="Riely B."/>
        </authorList>
    </citation>
    <scope>NUCLEOTIDE SEQUENCE [LARGE SCALE GENOMIC DNA]</scope>
    <source>
        <strain evidence="8 9">BP-281</strain>
    </source>
</reference>
<dbReference type="Gene3D" id="3.40.640.10">
    <property type="entry name" value="Type I PLP-dependent aspartate aminotransferase-like (Major domain)"/>
    <property type="match status" value="1"/>
</dbReference>
<organism evidence="8 9">
    <name type="scientific">Rhodococcoides corynebacterioides</name>
    <dbReference type="NCBI Taxonomy" id="53972"/>
    <lineage>
        <taxon>Bacteria</taxon>
        <taxon>Bacillati</taxon>
        <taxon>Actinomycetota</taxon>
        <taxon>Actinomycetes</taxon>
        <taxon>Mycobacteriales</taxon>
        <taxon>Nocardiaceae</taxon>
        <taxon>Rhodococcoides</taxon>
    </lineage>
</organism>
<dbReference type="PRINTS" id="PR00035">
    <property type="entry name" value="HTHGNTR"/>
</dbReference>
<comment type="caution">
    <text evidence="8">The sequence shown here is derived from an EMBL/GenBank/DDBJ whole genome shotgun (WGS) entry which is preliminary data.</text>
</comment>
<keyword evidence="9" id="KW-1185">Reference proteome</keyword>
<proteinExistence type="inferred from homology"/>
<feature type="compositionally biased region" description="Polar residues" evidence="6">
    <location>
        <begin position="81"/>
        <end position="90"/>
    </location>
</feature>
<evidence type="ECO:0000313" key="8">
    <source>
        <dbReference type="EMBL" id="MBY6368606.1"/>
    </source>
</evidence>
<keyword evidence="5" id="KW-0804">Transcription</keyword>
<keyword evidence="8" id="KW-0808">Transferase</keyword>
<evidence type="ECO:0000256" key="4">
    <source>
        <dbReference type="ARBA" id="ARBA00023125"/>
    </source>
</evidence>
<dbReference type="InterPro" id="IPR004839">
    <property type="entry name" value="Aminotransferase_I/II_large"/>
</dbReference>
<evidence type="ECO:0000256" key="1">
    <source>
        <dbReference type="ARBA" id="ARBA00005384"/>
    </source>
</evidence>
<sequence>MARVVGASTLARDLGQWRPTSRHRPVYRALADAIRLLVNDGRIPLGVALPSERDLAGVLELSRTTVTNTYAALREEGYLQSRQGSRSTVALPTRPGGAGSPPRPAGAAAIDMTHAAVTAPPEEVTRAYAAALQALPAYYSGHGIDPVGLTVLRRAIARRYRDRGLPTEVDQIMVTSGAQQAWRLLLEVLASPGDRVVVDHPTYPNALEAIRRTAARAVPVPLLPAETSAARWDLAATGDAIRQTGASLVYVLPDFHNPTGAVMRADDRAELVSIAHRTGATLVVDESMADLWLDEPPPPPVAAAPHGHGVVTVGSASKSYWGGLRVGWIRASPTLISRLATSRAAEDIGTPIMDQLACGELVARHDDVLTPRRDVLRRGRDALLTAVAEVLPEWRVDPPPGGLSMWLRMPEPVSTALAAVAPAHGVVVAAGPRFGVEGAFEHHVRLPFTESGDRLRTAVERLASAYRTLDPHTGTTRMVL</sequence>
<dbReference type="InterPro" id="IPR000524">
    <property type="entry name" value="Tscrpt_reg_HTH_GntR"/>
</dbReference>
<keyword evidence="8" id="KW-0032">Aminotransferase</keyword>
<feature type="region of interest" description="Disordered" evidence="6">
    <location>
        <begin position="81"/>
        <end position="106"/>
    </location>
</feature>
<dbReference type="InterPro" id="IPR015421">
    <property type="entry name" value="PyrdxlP-dep_Trfase_major"/>
</dbReference>
<evidence type="ECO:0000313" key="9">
    <source>
        <dbReference type="Proteomes" id="UP000825228"/>
    </source>
</evidence>
<accession>A0ABS7P990</accession>
<dbReference type="PANTHER" id="PTHR46577:SF1">
    <property type="entry name" value="HTH-TYPE TRANSCRIPTIONAL REGULATORY PROTEIN GABR"/>
    <property type="match status" value="1"/>
</dbReference>
<comment type="similarity">
    <text evidence="1">In the C-terminal section; belongs to the class-I pyridoxal-phosphate-dependent aminotransferase family.</text>
</comment>
<keyword evidence="4" id="KW-0238">DNA-binding</keyword>
<evidence type="ECO:0000259" key="7">
    <source>
        <dbReference type="PROSITE" id="PS50949"/>
    </source>
</evidence>
<dbReference type="RefSeq" id="WP_222686089.1">
    <property type="nucleotide sequence ID" value="NZ_JABUBT010000046.1"/>
</dbReference>
<protein>
    <submittedName>
        <fullName evidence="8">PLP-dependent aminotransferase family protein</fullName>
    </submittedName>
</protein>
<evidence type="ECO:0000256" key="2">
    <source>
        <dbReference type="ARBA" id="ARBA00022898"/>
    </source>
</evidence>
<dbReference type="Pfam" id="PF00392">
    <property type="entry name" value="GntR"/>
    <property type="match status" value="1"/>
</dbReference>
<feature type="domain" description="HTH gntR-type" evidence="7">
    <location>
        <begin position="24"/>
        <end position="92"/>
    </location>
</feature>
<dbReference type="GO" id="GO:0008483">
    <property type="term" value="F:transaminase activity"/>
    <property type="evidence" value="ECO:0007669"/>
    <property type="project" value="UniProtKB-KW"/>
</dbReference>
<gene>
    <name evidence="8" type="ORF">HQ603_17810</name>
</gene>
<dbReference type="InterPro" id="IPR015424">
    <property type="entry name" value="PyrdxlP-dep_Trfase"/>
</dbReference>
<dbReference type="Proteomes" id="UP000825228">
    <property type="component" value="Unassembled WGS sequence"/>
</dbReference>
<dbReference type="Gene3D" id="1.10.10.10">
    <property type="entry name" value="Winged helix-like DNA-binding domain superfamily/Winged helix DNA-binding domain"/>
    <property type="match status" value="1"/>
</dbReference>
<keyword evidence="3" id="KW-0805">Transcription regulation</keyword>
<dbReference type="PANTHER" id="PTHR46577">
    <property type="entry name" value="HTH-TYPE TRANSCRIPTIONAL REGULATORY PROTEIN GABR"/>
    <property type="match status" value="1"/>
</dbReference>
<evidence type="ECO:0000256" key="5">
    <source>
        <dbReference type="ARBA" id="ARBA00023163"/>
    </source>
</evidence>
<dbReference type="InterPro" id="IPR036390">
    <property type="entry name" value="WH_DNA-bd_sf"/>
</dbReference>
<dbReference type="InterPro" id="IPR051446">
    <property type="entry name" value="HTH_trans_reg/aminotransferase"/>
</dbReference>
<dbReference type="CDD" id="cd00609">
    <property type="entry name" value="AAT_like"/>
    <property type="match status" value="1"/>
</dbReference>
<dbReference type="SUPFAM" id="SSF46785">
    <property type="entry name" value="Winged helix' DNA-binding domain"/>
    <property type="match status" value="1"/>
</dbReference>
<keyword evidence="2" id="KW-0663">Pyridoxal phosphate</keyword>
<dbReference type="SMART" id="SM00345">
    <property type="entry name" value="HTH_GNTR"/>
    <property type="match status" value="1"/>
</dbReference>
<dbReference type="SUPFAM" id="SSF53383">
    <property type="entry name" value="PLP-dependent transferases"/>
    <property type="match status" value="1"/>
</dbReference>
<name>A0ABS7P990_9NOCA</name>
<dbReference type="Pfam" id="PF00155">
    <property type="entry name" value="Aminotran_1_2"/>
    <property type="match status" value="1"/>
</dbReference>
<evidence type="ECO:0000256" key="6">
    <source>
        <dbReference type="SAM" id="MobiDB-lite"/>
    </source>
</evidence>
<dbReference type="EMBL" id="JABUBU010000031">
    <property type="protein sequence ID" value="MBY6368606.1"/>
    <property type="molecule type" value="Genomic_DNA"/>
</dbReference>
<dbReference type="InterPro" id="IPR036388">
    <property type="entry name" value="WH-like_DNA-bd_sf"/>
</dbReference>
<dbReference type="PROSITE" id="PS50949">
    <property type="entry name" value="HTH_GNTR"/>
    <property type="match status" value="1"/>
</dbReference>
<evidence type="ECO:0000256" key="3">
    <source>
        <dbReference type="ARBA" id="ARBA00023015"/>
    </source>
</evidence>
<dbReference type="CDD" id="cd07377">
    <property type="entry name" value="WHTH_GntR"/>
    <property type="match status" value="1"/>
</dbReference>